<organism evidence="1 2">
    <name type="scientific">Segatella oris F0302</name>
    <dbReference type="NCBI Taxonomy" id="649760"/>
    <lineage>
        <taxon>Bacteria</taxon>
        <taxon>Pseudomonadati</taxon>
        <taxon>Bacteroidota</taxon>
        <taxon>Bacteroidia</taxon>
        <taxon>Bacteroidales</taxon>
        <taxon>Prevotellaceae</taxon>
        <taxon>Segatella</taxon>
    </lineage>
</organism>
<gene>
    <name evidence="1" type="ORF">HMPREF0971_03248</name>
</gene>
<dbReference type="EMBL" id="ACUZ02000062">
    <property type="protein sequence ID" value="EFB30452.1"/>
    <property type="molecule type" value="Genomic_DNA"/>
</dbReference>
<dbReference type="AlphaFoldDB" id="D1QW53"/>
<accession>D1QW53</accession>
<protein>
    <submittedName>
        <fullName evidence="1">Uncharacterized protein</fullName>
    </submittedName>
</protein>
<name>D1QW53_9BACT</name>
<evidence type="ECO:0000313" key="2">
    <source>
        <dbReference type="Proteomes" id="UP000004079"/>
    </source>
</evidence>
<dbReference type="Proteomes" id="UP000004079">
    <property type="component" value="Unassembled WGS sequence"/>
</dbReference>
<dbReference type="HOGENOM" id="CLU_3294414_0_0_10"/>
<proteinExistence type="predicted"/>
<evidence type="ECO:0000313" key="1">
    <source>
        <dbReference type="EMBL" id="EFB30452.1"/>
    </source>
</evidence>
<sequence length="40" mass="4610">MDISKHHFTMMRILKDVCSDSQLSPILVFKGDAKMDITKE</sequence>
<dbReference type="STRING" id="649760.HMPREF0971_03248"/>
<reference evidence="1 2" key="1">
    <citation type="submission" date="2009-11" db="EMBL/GenBank/DDBJ databases">
        <authorList>
            <person name="Weinstock G."/>
            <person name="Sodergren E."/>
            <person name="Clifton S."/>
            <person name="Fulton L."/>
            <person name="Fulton B."/>
            <person name="Courtney L."/>
            <person name="Fronick C."/>
            <person name="Harrison M."/>
            <person name="Strong C."/>
            <person name="Farmer C."/>
            <person name="Delahaunty K."/>
            <person name="Markovic C."/>
            <person name="Hall O."/>
            <person name="Minx P."/>
            <person name="Tomlinson C."/>
            <person name="Mitreva M."/>
            <person name="Nelson J."/>
            <person name="Hou S."/>
            <person name="Wollam A."/>
            <person name="Pepin K.H."/>
            <person name="Johnson M."/>
            <person name="Bhonagiri V."/>
            <person name="Nash W.E."/>
            <person name="Warren W."/>
            <person name="Chinwalla A."/>
            <person name="Mardis E.R."/>
            <person name="Wilson R.K."/>
        </authorList>
    </citation>
    <scope>NUCLEOTIDE SEQUENCE [LARGE SCALE GENOMIC DNA]</scope>
    <source>
        <strain evidence="1 2">F0302</strain>
    </source>
</reference>
<comment type="caution">
    <text evidence="1">The sequence shown here is derived from an EMBL/GenBank/DDBJ whole genome shotgun (WGS) entry which is preliminary data.</text>
</comment>